<dbReference type="Pfam" id="PF05656">
    <property type="entry name" value="DUF805"/>
    <property type="match status" value="1"/>
</dbReference>
<protein>
    <submittedName>
        <fullName evidence="2">DUF805 domain-containing protein</fullName>
    </submittedName>
</protein>
<dbReference type="EMBL" id="PXYL01000012">
    <property type="protein sequence ID" value="PSJ57848.1"/>
    <property type="molecule type" value="Genomic_DNA"/>
</dbReference>
<comment type="caution">
    <text evidence="2">The sequence shown here is derived from an EMBL/GenBank/DDBJ whole genome shotgun (WGS) entry which is preliminary data.</text>
</comment>
<feature type="transmembrane region" description="Helical" evidence="1">
    <location>
        <begin position="86"/>
        <end position="108"/>
    </location>
</feature>
<organism evidence="2 3">
    <name type="scientific">Pseudaminobacter soli</name>
    <name type="common">ex Li et al. 2025</name>
    <dbReference type="NCBI Taxonomy" id="1295366"/>
    <lineage>
        <taxon>Bacteria</taxon>
        <taxon>Pseudomonadati</taxon>
        <taxon>Pseudomonadota</taxon>
        <taxon>Alphaproteobacteria</taxon>
        <taxon>Hyphomicrobiales</taxon>
        <taxon>Phyllobacteriaceae</taxon>
        <taxon>Pseudaminobacter</taxon>
    </lineage>
</organism>
<feature type="transmembrane region" description="Helical" evidence="1">
    <location>
        <begin position="21"/>
        <end position="41"/>
    </location>
</feature>
<sequence>MPEKDELIWLFFRFNGRLGRAAFVLTAMFWVVVVSFPLYQFMRVSPDSTAAQAWSAVFGMTFIVFLWVHVASAVKRLHDMGKPGIMAVALFVPVVSIVAFIALCLFPGDAGRNRYGQFTNSAR</sequence>
<keyword evidence="1" id="KW-0472">Membrane</keyword>
<gene>
    <name evidence="2" type="ORF">C7I85_20975</name>
</gene>
<dbReference type="OrthoDB" id="9812349at2"/>
<dbReference type="AlphaFoldDB" id="A0A2P7S5V1"/>
<dbReference type="PANTHER" id="PTHR34980">
    <property type="entry name" value="INNER MEMBRANE PROTEIN-RELATED-RELATED"/>
    <property type="match status" value="1"/>
</dbReference>
<keyword evidence="3" id="KW-1185">Reference proteome</keyword>
<keyword evidence="1" id="KW-0812">Transmembrane</keyword>
<keyword evidence="1" id="KW-1133">Transmembrane helix</keyword>
<dbReference type="PANTHER" id="PTHR34980:SF3">
    <property type="entry name" value="BLR8105 PROTEIN"/>
    <property type="match status" value="1"/>
</dbReference>
<accession>A0A2P7S5V1</accession>
<evidence type="ECO:0000313" key="2">
    <source>
        <dbReference type="EMBL" id="PSJ57848.1"/>
    </source>
</evidence>
<dbReference type="RefSeq" id="WP_106725977.1">
    <property type="nucleotide sequence ID" value="NZ_PXYL01000012.1"/>
</dbReference>
<feature type="transmembrane region" description="Helical" evidence="1">
    <location>
        <begin position="53"/>
        <end position="74"/>
    </location>
</feature>
<evidence type="ECO:0000313" key="3">
    <source>
        <dbReference type="Proteomes" id="UP000240653"/>
    </source>
</evidence>
<name>A0A2P7S5V1_9HYPH</name>
<dbReference type="Proteomes" id="UP000240653">
    <property type="component" value="Unassembled WGS sequence"/>
</dbReference>
<proteinExistence type="predicted"/>
<evidence type="ECO:0000256" key="1">
    <source>
        <dbReference type="SAM" id="Phobius"/>
    </source>
</evidence>
<reference evidence="2 3" key="1">
    <citation type="submission" date="2018-03" db="EMBL/GenBank/DDBJ databases">
        <title>The draft genome of Mesorhizobium soli JCM 19897.</title>
        <authorList>
            <person name="Li L."/>
            <person name="Liu L."/>
            <person name="Liang L."/>
            <person name="Wang T."/>
            <person name="Zhang X."/>
        </authorList>
    </citation>
    <scope>NUCLEOTIDE SEQUENCE [LARGE SCALE GENOMIC DNA]</scope>
    <source>
        <strain evidence="2 3">JCM 19897</strain>
    </source>
</reference>
<dbReference type="GO" id="GO:0005886">
    <property type="term" value="C:plasma membrane"/>
    <property type="evidence" value="ECO:0007669"/>
    <property type="project" value="TreeGrafter"/>
</dbReference>
<dbReference type="InterPro" id="IPR008523">
    <property type="entry name" value="DUF805"/>
</dbReference>